<organism evidence="4 5">
    <name type="scientific">Candidatus Daviesbacteria bacterium RIFCSPLOWO2_01_FULL_40_24</name>
    <dbReference type="NCBI Taxonomy" id="1797787"/>
    <lineage>
        <taxon>Bacteria</taxon>
        <taxon>Candidatus Daviesiibacteriota</taxon>
    </lineage>
</organism>
<dbReference type="NCBIfam" id="TIGR00166">
    <property type="entry name" value="S6"/>
    <property type="match status" value="1"/>
</dbReference>
<gene>
    <name evidence="3" type="primary">rpsF</name>
    <name evidence="4" type="ORF">A3B49_02785</name>
</gene>
<name>A0A1F5MK69_9BACT</name>
<dbReference type="PANTHER" id="PTHR21011">
    <property type="entry name" value="MITOCHONDRIAL 28S RIBOSOMAL PROTEIN S6"/>
    <property type="match status" value="1"/>
</dbReference>
<dbReference type="InterPro" id="IPR014717">
    <property type="entry name" value="Transl_elong_EF1B/ribsomal_bS6"/>
</dbReference>
<evidence type="ECO:0000256" key="2">
    <source>
        <dbReference type="ARBA" id="ARBA00035294"/>
    </source>
</evidence>
<dbReference type="AlphaFoldDB" id="A0A1F5MK69"/>
<keyword evidence="3 4" id="KW-0689">Ribosomal protein</keyword>
<evidence type="ECO:0000256" key="1">
    <source>
        <dbReference type="ARBA" id="ARBA00009512"/>
    </source>
</evidence>
<dbReference type="GO" id="GO:0070181">
    <property type="term" value="F:small ribosomal subunit rRNA binding"/>
    <property type="evidence" value="ECO:0007669"/>
    <property type="project" value="TreeGrafter"/>
</dbReference>
<accession>A0A1F5MK69</accession>
<dbReference type="GO" id="GO:0005737">
    <property type="term" value="C:cytoplasm"/>
    <property type="evidence" value="ECO:0007669"/>
    <property type="project" value="UniProtKB-ARBA"/>
</dbReference>
<comment type="caution">
    <text evidence="4">The sequence shown here is derived from an EMBL/GenBank/DDBJ whole genome shotgun (WGS) entry which is preliminary data.</text>
</comment>
<keyword evidence="3" id="KW-0694">RNA-binding</keyword>
<dbReference type="HAMAP" id="MF_00360">
    <property type="entry name" value="Ribosomal_bS6"/>
    <property type="match status" value="1"/>
</dbReference>
<dbReference type="InterPro" id="IPR020814">
    <property type="entry name" value="Ribosomal_S6_plastid/chlpt"/>
</dbReference>
<dbReference type="InterPro" id="IPR035980">
    <property type="entry name" value="Ribosomal_bS6_sf"/>
</dbReference>
<keyword evidence="3" id="KW-0699">rRNA-binding</keyword>
<dbReference type="GO" id="GO:0006412">
    <property type="term" value="P:translation"/>
    <property type="evidence" value="ECO:0007669"/>
    <property type="project" value="UniProtKB-UniRule"/>
</dbReference>
<dbReference type="SUPFAM" id="SSF54995">
    <property type="entry name" value="Ribosomal protein S6"/>
    <property type="match status" value="1"/>
</dbReference>
<dbReference type="InterPro" id="IPR000529">
    <property type="entry name" value="Ribosomal_bS6"/>
</dbReference>
<reference evidence="4 5" key="1">
    <citation type="journal article" date="2016" name="Nat. Commun.">
        <title>Thousands of microbial genomes shed light on interconnected biogeochemical processes in an aquifer system.</title>
        <authorList>
            <person name="Anantharaman K."/>
            <person name="Brown C.T."/>
            <person name="Hug L.A."/>
            <person name="Sharon I."/>
            <person name="Castelle C.J."/>
            <person name="Probst A.J."/>
            <person name="Thomas B.C."/>
            <person name="Singh A."/>
            <person name="Wilkins M.J."/>
            <person name="Karaoz U."/>
            <person name="Brodie E.L."/>
            <person name="Williams K.H."/>
            <person name="Hubbard S.S."/>
            <person name="Banfield J.F."/>
        </authorList>
    </citation>
    <scope>NUCLEOTIDE SEQUENCE [LARGE SCALE GENOMIC DNA]</scope>
</reference>
<proteinExistence type="inferred from homology"/>
<dbReference type="GO" id="GO:0003735">
    <property type="term" value="F:structural constituent of ribosome"/>
    <property type="evidence" value="ECO:0007669"/>
    <property type="project" value="InterPro"/>
</dbReference>
<dbReference type="GO" id="GO:0005840">
    <property type="term" value="C:ribosome"/>
    <property type="evidence" value="ECO:0007669"/>
    <property type="project" value="UniProtKB-KW"/>
</dbReference>
<evidence type="ECO:0000313" key="4">
    <source>
        <dbReference type="EMBL" id="OGE65755.1"/>
    </source>
</evidence>
<evidence type="ECO:0000313" key="5">
    <source>
        <dbReference type="Proteomes" id="UP000178017"/>
    </source>
</evidence>
<sequence length="93" mass="10814">MNDYYLTLILKSDLDEGKRKELLSGVLKKATGESGKINKEDLWGNRDLAYPIEKHTKGFYAHYEFSADPAIIPTLDKNLRLEEDIIRYILLRK</sequence>
<dbReference type="Proteomes" id="UP000178017">
    <property type="component" value="Unassembled WGS sequence"/>
</dbReference>
<dbReference type="Pfam" id="PF01250">
    <property type="entry name" value="Ribosomal_S6"/>
    <property type="match status" value="1"/>
</dbReference>
<dbReference type="GO" id="GO:1990904">
    <property type="term" value="C:ribonucleoprotein complex"/>
    <property type="evidence" value="ECO:0007669"/>
    <property type="project" value="UniProtKB-KW"/>
</dbReference>
<comment type="similarity">
    <text evidence="1 3">Belongs to the bacterial ribosomal protein bS6 family.</text>
</comment>
<evidence type="ECO:0000256" key="3">
    <source>
        <dbReference type="HAMAP-Rule" id="MF_00360"/>
    </source>
</evidence>
<dbReference type="EMBL" id="MFDO01000009">
    <property type="protein sequence ID" value="OGE65755.1"/>
    <property type="molecule type" value="Genomic_DNA"/>
</dbReference>
<comment type="function">
    <text evidence="3">Binds together with bS18 to 16S ribosomal RNA.</text>
</comment>
<dbReference type="Gene3D" id="3.30.70.60">
    <property type="match status" value="1"/>
</dbReference>
<protein>
    <recommendedName>
        <fullName evidence="2 3">Small ribosomal subunit protein bS6</fullName>
    </recommendedName>
</protein>
<dbReference type="CDD" id="cd00473">
    <property type="entry name" value="bS6"/>
    <property type="match status" value="1"/>
</dbReference>
<dbReference type="PANTHER" id="PTHR21011:SF1">
    <property type="entry name" value="SMALL RIBOSOMAL SUBUNIT PROTEIN BS6M"/>
    <property type="match status" value="1"/>
</dbReference>
<keyword evidence="3" id="KW-0687">Ribonucleoprotein</keyword>